<organism evidence="2 3">
    <name type="scientific">Athelia psychrophila</name>
    <dbReference type="NCBI Taxonomy" id="1759441"/>
    <lineage>
        <taxon>Eukaryota</taxon>
        <taxon>Fungi</taxon>
        <taxon>Dikarya</taxon>
        <taxon>Basidiomycota</taxon>
        <taxon>Agaricomycotina</taxon>
        <taxon>Agaricomycetes</taxon>
        <taxon>Agaricomycetidae</taxon>
        <taxon>Atheliales</taxon>
        <taxon>Atheliaceae</taxon>
        <taxon>Athelia</taxon>
    </lineage>
</organism>
<dbReference type="Proteomes" id="UP000076532">
    <property type="component" value="Unassembled WGS sequence"/>
</dbReference>
<gene>
    <name evidence="2" type="ORF">FIBSPDRAFT_943199</name>
</gene>
<accession>A0A166W4Q9</accession>
<name>A0A166W4Q9_9AGAM</name>
<sequence length="121" mass="12575">MGHSRCFPCSANYVSAFSTSPHVPSLASSSFTLSSGTTEPSAGSALFDRKPSEEPGNNAFTSSSFTLSSGTTESSAGSALFDRKPSEEPGNNAFALQLKARSSLPKHTTRKRAQQNGVAGL</sequence>
<evidence type="ECO:0000256" key="1">
    <source>
        <dbReference type="SAM" id="MobiDB-lite"/>
    </source>
</evidence>
<protein>
    <submittedName>
        <fullName evidence="2">Uncharacterized protein</fullName>
    </submittedName>
</protein>
<reference evidence="2 3" key="1">
    <citation type="journal article" date="2016" name="Mol. Biol. Evol.">
        <title>Comparative Genomics of Early-Diverging Mushroom-Forming Fungi Provides Insights into the Origins of Lignocellulose Decay Capabilities.</title>
        <authorList>
            <person name="Nagy L.G."/>
            <person name="Riley R."/>
            <person name="Tritt A."/>
            <person name="Adam C."/>
            <person name="Daum C."/>
            <person name="Floudas D."/>
            <person name="Sun H."/>
            <person name="Yadav J.S."/>
            <person name="Pangilinan J."/>
            <person name="Larsson K.H."/>
            <person name="Matsuura K."/>
            <person name="Barry K."/>
            <person name="Labutti K."/>
            <person name="Kuo R."/>
            <person name="Ohm R.A."/>
            <person name="Bhattacharya S.S."/>
            <person name="Shirouzu T."/>
            <person name="Yoshinaga Y."/>
            <person name="Martin F.M."/>
            <person name="Grigoriev I.V."/>
            <person name="Hibbett D.S."/>
        </authorList>
    </citation>
    <scope>NUCLEOTIDE SEQUENCE [LARGE SCALE GENOMIC DNA]</scope>
    <source>
        <strain evidence="2 3">CBS 109695</strain>
    </source>
</reference>
<proteinExistence type="predicted"/>
<dbReference type="EMBL" id="KV417482">
    <property type="protein sequence ID" value="KZP33370.1"/>
    <property type="molecule type" value="Genomic_DNA"/>
</dbReference>
<feature type="region of interest" description="Disordered" evidence="1">
    <location>
        <begin position="23"/>
        <end position="121"/>
    </location>
</feature>
<evidence type="ECO:0000313" key="2">
    <source>
        <dbReference type="EMBL" id="KZP33370.1"/>
    </source>
</evidence>
<keyword evidence="3" id="KW-1185">Reference proteome</keyword>
<feature type="compositionally biased region" description="Low complexity" evidence="1">
    <location>
        <begin position="61"/>
        <end position="80"/>
    </location>
</feature>
<feature type="compositionally biased region" description="Low complexity" evidence="1">
    <location>
        <begin position="25"/>
        <end position="38"/>
    </location>
</feature>
<evidence type="ECO:0000313" key="3">
    <source>
        <dbReference type="Proteomes" id="UP000076532"/>
    </source>
</evidence>
<dbReference type="AlphaFoldDB" id="A0A166W4Q9"/>